<dbReference type="EC" id="2.7.1.121" evidence="2"/>
<protein>
    <submittedName>
        <fullName evidence="2">Dihydroxyacetone kinase subunit DhaK</fullName>
        <ecNumber evidence="2">2.7.1.121</ecNumber>
    </submittedName>
</protein>
<proteinExistence type="predicted"/>
<dbReference type="PANTHER" id="PTHR28629:SF4">
    <property type="entry name" value="TRIOKINASE_FMN CYCLASE"/>
    <property type="match status" value="1"/>
</dbReference>
<dbReference type="EMBL" id="QVEV01000002">
    <property type="protein sequence ID" value="RGC18531.1"/>
    <property type="molecule type" value="Genomic_DNA"/>
</dbReference>
<dbReference type="AlphaFoldDB" id="A0A3E2W2W7"/>
<evidence type="ECO:0000259" key="1">
    <source>
        <dbReference type="PROSITE" id="PS51481"/>
    </source>
</evidence>
<dbReference type="Gene3D" id="3.30.1180.20">
    <property type="entry name" value="Dihydroxyacetone kinase, domain 2"/>
    <property type="match status" value="1"/>
</dbReference>
<dbReference type="InterPro" id="IPR012736">
    <property type="entry name" value="DhaK_1"/>
</dbReference>
<reference evidence="2 3" key="1">
    <citation type="submission" date="2018-08" db="EMBL/GenBank/DDBJ databases">
        <title>A genome reference for cultivated species of the human gut microbiota.</title>
        <authorList>
            <person name="Zou Y."/>
            <person name="Xue W."/>
            <person name="Luo G."/>
        </authorList>
    </citation>
    <scope>NUCLEOTIDE SEQUENCE [LARGE SCALE GENOMIC DNA]</scope>
    <source>
        <strain evidence="2 3">OF01-2LB</strain>
    </source>
</reference>
<organism evidence="2 3">
    <name type="scientific">Clostridium innocuum</name>
    <dbReference type="NCBI Taxonomy" id="1522"/>
    <lineage>
        <taxon>Bacteria</taxon>
        <taxon>Bacillati</taxon>
        <taxon>Bacillota</taxon>
        <taxon>Clostridia</taxon>
        <taxon>Eubacteriales</taxon>
        <taxon>Clostridiaceae</taxon>
        <taxon>Clostridium</taxon>
    </lineage>
</organism>
<dbReference type="PROSITE" id="PS51481">
    <property type="entry name" value="DHAK"/>
    <property type="match status" value="1"/>
</dbReference>
<keyword evidence="2" id="KW-0808">Transferase</keyword>
<gene>
    <name evidence="2" type="primary">dhaK</name>
    <name evidence="2" type="ORF">DXA38_02195</name>
</gene>
<comment type="caution">
    <text evidence="2">The sequence shown here is derived from an EMBL/GenBank/DDBJ whole genome shotgun (WGS) entry which is preliminary data.</text>
</comment>
<dbReference type="FunFam" id="3.40.50.10440:FF:000001">
    <property type="entry name" value="Dihydroxyacetone kinase, DhaK subunit"/>
    <property type="match status" value="1"/>
</dbReference>
<dbReference type="InterPro" id="IPR050861">
    <property type="entry name" value="Dihydroxyacetone_Kinase"/>
</dbReference>
<dbReference type="GO" id="GO:0047324">
    <property type="term" value="F:phosphoenolpyruvate-glycerone phosphotransferase activity"/>
    <property type="evidence" value="ECO:0007669"/>
    <property type="project" value="UniProtKB-EC"/>
</dbReference>
<evidence type="ECO:0000313" key="3">
    <source>
        <dbReference type="Proteomes" id="UP000260025"/>
    </source>
</evidence>
<dbReference type="OrthoDB" id="9806345at2"/>
<accession>A0A3E2W2W7</accession>
<name>A0A3E2W2W7_CLOIN</name>
<dbReference type="SUPFAM" id="SSF82549">
    <property type="entry name" value="DAK1/DegV-like"/>
    <property type="match status" value="1"/>
</dbReference>
<dbReference type="InterPro" id="IPR004006">
    <property type="entry name" value="DhaK_dom"/>
</dbReference>
<dbReference type="PANTHER" id="PTHR28629">
    <property type="entry name" value="TRIOKINASE/FMN CYCLASE"/>
    <property type="match status" value="1"/>
</dbReference>
<dbReference type="NCBIfam" id="TIGR02363">
    <property type="entry name" value="dhaK1"/>
    <property type="match status" value="1"/>
</dbReference>
<dbReference type="Pfam" id="PF02733">
    <property type="entry name" value="Dak1"/>
    <property type="match status" value="1"/>
</dbReference>
<feature type="domain" description="DhaK" evidence="1">
    <location>
        <begin position="7"/>
        <end position="325"/>
    </location>
</feature>
<dbReference type="GO" id="GO:0004371">
    <property type="term" value="F:glycerone kinase activity"/>
    <property type="evidence" value="ECO:0007669"/>
    <property type="project" value="InterPro"/>
</dbReference>
<dbReference type="Proteomes" id="UP000260025">
    <property type="component" value="Unassembled WGS sequence"/>
</dbReference>
<dbReference type="GO" id="GO:0005829">
    <property type="term" value="C:cytosol"/>
    <property type="evidence" value="ECO:0007669"/>
    <property type="project" value="TreeGrafter"/>
</dbReference>
<sequence>MKKIINDPNTVVEEMLQGIEIANPMVLYDREGAVIARKDKRDKVGLVSGGGSGHEPAHAGYVGYGMLDAAVSGNVFASPSPDRVLRGIQLADSGHGVLLIIKNYAGDIMNFEIAEELAGFEGIEVDHVVVKDDVAVAESDESTGRRGIAGTVFVHKLAGAKAETGASLAEVKRVAEKTIENVRSFGVSLSACTIPAVGACGFTIEEDCMEVGMGIHGEAGIEKTKLKPSKEIAEIMVNRILADKDYGKSEVAVMINGLGATPLMELYILASDVHALLCARGLKPVKYYVGNYMTAIEMAGASCSILQLDDELKLLLEHPSNTLAFKEIK</sequence>
<dbReference type="Gene3D" id="3.40.50.10440">
    <property type="entry name" value="Dihydroxyacetone kinase, domain 1"/>
    <property type="match status" value="1"/>
</dbReference>
<evidence type="ECO:0000313" key="2">
    <source>
        <dbReference type="EMBL" id="RGC18531.1"/>
    </source>
</evidence>
<dbReference type="RefSeq" id="WP_117441779.1">
    <property type="nucleotide sequence ID" value="NZ_JAJFEN010000018.1"/>
</dbReference>
<keyword evidence="2" id="KW-0418">Kinase</keyword>
<dbReference type="GO" id="GO:0019563">
    <property type="term" value="P:glycerol catabolic process"/>
    <property type="evidence" value="ECO:0007669"/>
    <property type="project" value="TreeGrafter"/>
</dbReference>